<dbReference type="PROSITE" id="PS00108">
    <property type="entry name" value="PROTEIN_KINASE_ST"/>
    <property type="match status" value="1"/>
</dbReference>
<dbReference type="EMBL" id="JBHSON010000038">
    <property type="protein sequence ID" value="MFC5749024.1"/>
    <property type="molecule type" value="Genomic_DNA"/>
</dbReference>
<dbReference type="InterPro" id="IPR000719">
    <property type="entry name" value="Prot_kinase_dom"/>
</dbReference>
<dbReference type="InterPro" id="IPR008271">
    <property type="entry name" value="Ser/Thr_kinase_AS"/>
</dbReference>
<dbReference type="InterPro" id="IPR011047">
    <property type="entry name" value="Quinoprotein_ADH-like_sf"/>
</dbReference>
<reference evidence="8" key="1">
    <citation type="journal article" date="2019" name="Int. J. Syst. Evol. Microbiol.">
        <title>The Global Catalogue of Microorganisms (GCM) 10K type strain sequencing project: providing services to taxonomists for standard genome sequencing and annotation.</title>
        <authorList>
            <consortium name="The Broad Institute Genomics Platform"/>
            <consortium name="The Broad Institute Genome Sequencing Center for Infectious Disease"/>
            <person name="Wu L."/>
            <person name="Ma J."/>
        </authorList>
    </citation>
    <scope>NUCLEOTIDE SEQUENCE [LARGE SCALE GENOMIC DNA]</scope>
    <source>
        <strain evidence="8">KCTC 42087</strain>
    </source>
</reference>
<keyword evidence="4 5" id="KW-0067">ATP-binding</keyword>
<gene>
    <name evidence="7" type="ORF">ACFPZN_25695</name>
</gene>
<dbReference type="PROSITE" id="PS00107">
    <property type="entry name" value="PROTEIN_KINASE_ATP"/>
    <property type="match status" value="1"/>
</dbReference>
<dbReference type="SMART" id="SM00220">
    <property type="entry name" value="S_TKc"/>
    <property type="match status" value="1"/>
</dbReference>
<dbReference type="Gene3D" id="2.130.10.10">
    <property type="entry name" value="YVTN repeat-like/Quinoprotein amine dehydrogenase"/>
    <property type="match status" value="1"/>
</dbReference>
<keyword evidence="3" id="KW-0418">Kinase</keyword>
<dbReference type="Pfam" id="PF13360">
    <property type="entry name" value="PQQ_2"/>
    <property type="match status" value="1"/>
</dbReference>
<keyword evidence="2 5" id="KW-0547">Nucleotide-binding</keyword>
<dbReference type="SUPFAM" id="SSF50998">
    <property type="entry name" value="Quinoprotein alcohol dehydrogenase-like"/>
    <property type="match status" value="1"/>
</dbReference>
<dbReference type="InterPro" id="IPR018391">
    <property type="entry name" value="PQQ_b-propeller_rpt"/>
</dbReference>
<comment type="caution">
    <text evidence="7">The sequence shown here is derived from an EMBL/GenBank/DDBJ whole genome shotgun (WGS) entry which is preliminary data.</text>
</comment>
<evidence type="ECO:0000256" key="3">
    <source>
        <dbReference type="ARBA" id="ARBA00022777"/>
    </source>
</evidence>
<dbReference type="PROSITE" id="PS50011">
    <property type="entry name" value="PROTEIN_KINASE_DOM"/>
    <property type="match status" value="1"/>
</dbReference>
<feature type="binding site" evidence="5">
    <location>
        <position position="45"/>
    </location>
    <ligand>
        <name>ATP</name>
        <dbReference type="ChEBI" id="CHEBI:30616"/>
    </ligand>
</feature>
<evidence type="ECO:0000313" key="7">
    <source>
        <dbReference type="EMBL" id="MFC5749024.1"/>
    </source>
</evidence>
<name>A0ABW1A4Y0_9ACTN</name>
<dbReference type="InterPro" id="IPR011009">
    <property type="entry name" value="Kinase-like_dom_sf"/>
</dbReference>
<dbReference type="Gene3D" id="1.10.510.10">
    <property type="entry name" value="Transferase(Phosphotransferase) domain 1"/>
    <property type="match status" value="1"/>
</dbReference>
<dbReference type="PANTHER" id="PTHR43289:SF34">
    <property type="entry name" value="SERINE_THREONINE-PROTEIN KINASE YBDM-RELATED"/>
    <property type="match status" value="1"/>
</dbReference>
<dbReference type="InterPro" id="IPR015943">
    <property type="entry name" value="WD40/YVTN_repeat-like_dom_sf"/>
</dbReference>
<evidence type="ECO:0000256" key="1">
    <source>
        <dbReference type="ARBA" id="ARBA00022679"/>
    </source>
</evidence>
<dbReference type="InterPro" id="IPR017441">
    <property type="entry name" value="Protein_kinase_ATP_BS"/>
</dbReference>
<accession>A0ABW1A4Y0</accession>
<keyword evidence="8" id="KW-1185">Reference proteome</keyword>
<evidence type="ECO:0000313" key="8">
    <source>
        <dbReference type="Proteomes" id="UP001596074"/>
    </source>
</evidence>
<sequence>MPMRPLTTDDPVRMGSYRLLARLGSGGMGRVYLARSPGGRWAAVKVVRPEFAGDARFRARFRREVAAARRVDGAFTAPVLDADADGEEPWLATAYVAGPSLQEAVGGHGPLDEAGTRSLGAGLAEALLAVHRAGLVHRDLKPSNVLLTADGPRVIDFGISRVPDATAMTAAGSLVGTPSFMSPEQAEGNGEITAASDVFSLGGVLVFAATGTGPFGSGPADAVLYRVARQEPLLDAVPGPLRPVLAACLSKAPADRPSPEDLLDLLTGGAAPDPAAWLSPAIRADLADREGRLAEFATLPPEPAGAPVRAGVRRRRVIAVAAGVAGTALAGGAAAAWRIGASGGTGRGPGRPAGAEDGTGSLVGARTGPRPLWTFAPAQPSDLAGLTTTGGLVHLAGHRLDAIDASSGRRRWSYDTGGLRADVAGSEFHVRGTGGAVHVLDAATGRRRRTVEDDALLPAFQIIGWTGDLLCFLASGDGPGDPYTANLFDTRRRRALWRKGLAGDVHALILGPDACYVRDEAALYALALDDGRERWRAPYPANRRPRVIRSGGLLFTATPEGVAAHEVTGRRRWTARITGGPTGAVALAGGVLCCAMADGVVALDPATGARRWHTPGPAALATDSGHAPALSAALVAVNFDRYRTSAGFAVLDAEDGAVRWTLQTSGDRGTNWRLAATTTTVFAYDGVRLHAFRG</sequence>
<feature type="domain" description="Protein kinase" evidence="6">
    <location>
        <begin position="17"/>
        <end position="278"/>
    </location>
</feature>
<evidence type="ECO:0000256" key="4">
    <source>
        <dbReference type="ARBA" id="ARBA00022840"/>
    </source>
</evidence>
<organism evidence="7 8">
    <name type="scientific">Actinomadura rugatobispora</name>
    <dbReference type="NCBI Taxonomy" id="1994"/>
    <lineage>
        <taxon>Bacteria</taxon>
        <taxon>Bacillati</taxon>
        <taxon>Actinomycetota</taxon>
        <taxon>Actinomycetes</taxon>
        <taxon>Streptosporangiales</taxon>
        <taxon>Thermomonosporaceae</taxon>
        <taxon>Actinomadura</taxon>
    </lineage>
</organism>
<dbReference type="Pfam" id="PF00069">
    <property type="entry name" value="Pkinase"/>
    <property type="match status" value="1"/>
</dbReference>
<proteinExistence type="predicted"/>
<evidence type="ECO:0000259" key="6">
    <source>
        <dbReference type="PROSITE" id="PS50011"/>
    </source>
</evidence>
<dbReference type="CDD" id="cd14014">
    <property type="entry name" value="STKc_PknB_like"/>
    <property type="match status" value="1"/>
</dbReference>
<dbReference type="SUPFAM" id="SSF56112">
    <property type="entry name" value="Protein kinase-like (PK-like)"/>
    <property type="match status" value="1"/>
</dbReference>
<evidence type="ECO:0000256" key="5">
    <source>
        <dbReference type="PROSITE-ProRule" id="PRU10141"/>
    </source>
</evidence>
<keyword evidence="1" id="KW-0808">Transferase</keyword>
<dbReference type="Gene3D" id="2.40.128.630">
    <property type="match status" value="1"/>
</dbReference>
<dbReference type="SMART" id="SM00564">
    <property type="entry name" value="PQQ"/>
    <property type="match status" value="5"/>
</dbReference>
<dbReference type="RefSeq" id="WP_378284731.1">
    <property type="nucleotide sequence ID" value="NZ_JBHSON010000038.1"/>
</dbReference>
<dbReference type="PANTHER" id="PTHR43289">
    <property type="entry name" value="MITOGEN-ACTIVATED PROTEIN KINASE KINASE KINASE 20-RELATED"/>
    <property type="match status" value="1"/>
</dbReference>
<dbReference type="Gene3D" id="3.30.200.20">
    <property type="entry name" value="Phosphorylase Kinase, domain 1"/>
    <property type="match status" value="1"/>
</dbReference>
<dbReference type="Proteomes" id="UP001596074">
    <property type="component" value="Unassembled WGS sequence"/>
</dbReference>
<evidence type="ECO:0000256" key="2">
    <source>
        <dbReference type="ARBA" id="ARBA00022741"/>
    </source>
</evidence>
<dbReference type="InterPro" id="IPR002372">
    <property type="entry name" value="PQQ_rpt_dom"/>
</dbReference>
<protein>
    <submittedName>
        <fullName evidence="7">PQQ-binding-like beta-propeller repeat protein</fullName>
    </submittedName>
</protein>